<protein>
    <submittedName>
        <fullName evidence="1">Uncharacterized protein</fullName>
    </submittedName>
</protein>
<sequence>MTAEAVEQLRRTRDQLAALRARWQGDADLGRLSTYAGCAADVDDVLADLEGALRDLAEPGSAR</sequence>
<accession>A0A849BSF3</accession>
<dbReference type="Proteomes" id="UP000555552">
    <property type="component" value="Unassembled WGS sequence"/>
</dbReference>
<dbReference type="AlphaFoldDB" id="A0A849BSF3"/>
<evidence type="ECO:0000313" key="1">
    <source>
        <dbReference type="EMBL" id="NNH23404.1"/>
    </source>
</evidence>
<comment type="caution">
    <text evidence="1">The sequence shown here is derived from an EMBL/GenBank/DDBJ whole genome shotgun (WGS) entry which is preliminary data.</text>
</comment>
<dbReference type="EMBL" id="JABEMA010000136">
    <property type="protein sequence ID" value="NNH23404.1"/>
    <property type="molecule type" value="Genomic_DNA"/>
</dbReference>
<evidence type="ECO:0000313" key="2">
    <source>
        <dbReference type="Proteomes" id="UP000555552"/>
    </source>
</evidence>
<name>A0A849BSF3_9ACTN</name>
<proteinExistence type="predicted"/>
<gene>
    <name evidence="1" type="ORF">HLB09_09920</name>
</gene>
<dbReference type="RefSeq" id="WP_171203220.1">
    <property type="nucleotide sequence ID" value="NZ_BAAANP010000006.1"/>
</dbReference>
<organism evidence="1 2">
    <name type="scientific">Pseudokineococcus marinus</name>
    <dbReference type="NCBI Taxonomy" id="351215"/>
    <lineage>
        <taxon>Bacteria</taxon>
        <taxon>Bacillati</taxon>
        <taxon>Actinomycetota</taxon>
        <taxon>Actinomycetes</taxon>
        <taxon>Kineosporiales</taxon>
        <taxon>Kineosporiaceae</taxon>
        <taxon>Pseudokineococcus</taxon>
    </lineage>
</organism>
<reference evidence="1 2" key="1">
    <citation type="submission" date="2020-05" db="EMBL/GenBank/DDBJ databases">
        <title>MicrobeNet Type strains.</title>
        <authorList>
            <person name="Nicholson A.C."/>
        </authorList>
    </citation>
    <scope>NUCLEOTIDE SEQUENCE [LARGE SCALE GENOMIC DNA]</scope>
    <source>
        <strain evidence="1 2">JCM 14547</strain>
    </source>
</reference>
<keyword evidence="2" id="KW-1185">Reference proteome</keyword>